<dbReference type="AlphaFoldDB" id="A0A554S8E2"/>
<dbReference type="PANTHER" id="PTHR38011">
    <property type="entry name" value="DIHYDROFOLATE REDUCTASE FAMILY PROTEIN (AFU_ORTHOLOGUE AFUA_8G06820)"/>
    <property type="match status" value="1"/>
</dbReference>
<evidence type="ECO:0000313" key="3">
    <source>
        <dbReference type="Proteomes" id="UP000316988"/>
    </source>
</evidence>
<dbReference type="InterPro" id="IPR002734">
    <property type="entry name" value="RibDG_C"/>
</dbReference>
<dbReference type="Proteomes" id="UP000316988">
    <property type="component" value="Unassembled WGS sequence"/>
</dbReference>
<protein>
    <submittedName>
        <fullName evidence="2">Dihydrofolate reductase</fullName>
    </submittedName>
</protein>
<dbReference type="GO" id="GO:0008703">
    <property type="term" value="F:5-amino-6-(5-phosphoribosylamino)uracil reductase activity"/>
    <property type="evidence" value="ECO:0007669"/>
    <property type="project" value="InterPro"/>
</dbReference>
<accession>A0A554S8E2</accession>
<organism evidence="2 3">
    <name type="scientific">Aeromicrobium piscarium</name>
    <dbReference type="NCBI Taxonomy" id="2590901"/>
    <lineage>
        <taxon>Bacteria</taxon>
        <taxon>Bacillati</taxon>
        <taxon>Actinomycetota</taxon>
        <taxon>Actinomycetes</taxon>
        <taxon>Propionibacteriales</taxon>
        <taxon>Nocardioidaceae</taxon>
        <taxon>Aeromicrobium</taxon>
    </lineage>
</organism>
<dbReference type="PANTHER" id="PTHR38011:SF11">
    <property type="entry name" value="2,5-DIAMINO-6-RIBOSYLAMINO-4(3H)-PYRIMIDINONE 5'-PHOSPHATE REDUCTASE"/>
    <property type="match status" value="1"/>
</dbReference>
<sequence>MSLDGFIAGPDCDMGWLTPYLGEDLSPDADTLVTEVGCLLVGGRTHRGDDPNAGTDSEGAFGGSYGGPAVVLSRTLVDPEPGVDLVTDDVRTAVERATELASGRYVNILGAEAARSCHEAGLLDEILVFIAPVLLGDGTRLFEHPGGQEVRLERKPGAAAHWYRVLR</sequence>
<evidence type="ECO:0000259" key="1">
    <source>
        <dbReference type="Pfam" id="PF01872"/>
    </source>
</evidence>
<proteinExistence type="predicted"/>
<comment type="caution">
    <text evidence="2">The sequence shown here is derived from an EMBL/GenBank/DDBJ whole genome shotgun (WGS) entry which is preliminary data.</text>
</comment>
<dbReference type="InterPro" id="IPR050765">
    <property type="entry name" value="Riboflavin_Biosynth_HTPR"/>
</dbReference>
<gene>
    <name evidence="2" type="ORF">FNM00_11600</name>
</gene>
<dbReference type="GO" id="GO:0009231">
    <property type="term" value="P:riboflavin biosynthetic process"/>
    <property type="evidence" value="ECO:0007669"/>
    <property type="project" value="InterPro"/>
</dbReference>
<dbReference type="EMBL" id="VLNT01000008">
    <property type="protein sequence ID" value="TSD62619.1"/>
    <property type="molecule type" value="Genomic_DNA"/>
</dbReference>
<keyword evidence="3" id="KW-1185">Reference proteome</keyword>
<dbReference type="SUPFAM" id="SSF53597">
    <property type="entry name" value="Dihydrofolate reductase-like"/>
    <property type="match status" value="1"/>
</dbReference>
<dbReference type="InterPro" id="IPR024072">
    <property type="entry name" value="DHFR-like_dom_sf"/>
</dbReference>
<feature type="domain" description="Bacterial bifunctional deaminase-reductase C-terminal" evidence="1">
    <location>
        <begin position="1"/>
        <end position="153"/>
    </location>
</feature>
<evidence type="ECO:0000313" key="2">
    <source>
        <dbReference type="EMBL" id="TSD62619.1"/>
    </source>
</evidence>
<dbReference type="OrthoDB" id="2313602at2"/>
<name>A0A554S8E2_9ACTN</name>
<dbReference type="Gene3D" id="3.40.430.10">
    <property type="entry name" value="Dihydrofolate Reductase, subunit A"/>
    <property type="match status" value="1"/>
</dbReference>
<dbReference type="Pfam" id="PF01872">
    <property type="entry name" value="RibD_C"/>
    <property type="match status" value="1"/>
</dbReference>
<reference evidence="2 3" key="1">
    <citation type="submission" date="2019-07" db="EMBL/GenBank/DDBJ databases">
        <authorList>
            <person name="Zhao L.H."/>
        </authorList>
    </citation>
    <scope>NUCLEOTIDE SEQUENCE [LARGE SCALE GENOMIC DNA]</scope>
    <source>
        <strain evidence="2 3">Co35</strain>
    </source>
</reference>